<keyword evidence="2" id="KW-1185">Reference proteome</keyword>
<dbReference type="AlphaFoldDB" id="J3KUF3"/>
<accession>J3KUF3</accession>
<dbReference type="HOGENOM" id="CLU_2577705_0_0_1"/>
<dbReference type="Proteomes" id="UP000006038">
    <property type="component" value="Unassembled WGS sequence"/>
</dbReference>
<protein>
    <submittedName>
        <fullName evidence="1">Uncharacterized protein</fullName>
    </submittedName>
</protein>
<organism evidence="1">
    <name type="scientific">Oryza brachyantha</name>
    <name type="common">malo sina</name>
    <dbReference type="NCBI Taxonomy" id="4533"/>
    <lineage>
        <taxon>Eukaryota</taxon>
        <taxon>Viridiplantae</taxon>
        <taxon>Streptophyta</taxon>
        <taxon>Embryophyta</taxon>
        <taxon>Tracheophyta</taxon>
        <taxon>Spermatophyta</taxon>
        <taxon>Magnoliopsida</taxon>
        <taxon>Liliopsida</taxon>
        <taxon>Poales</taxon>
        <taxon>Poaceae</taxon>
        <taxon>BOP clade</taxon>
        <taxon>Oryzoideae</taxon>
        <taxon>Oryzeae</taxon>
        <taxon>Oryzinae</taxon>
        <taxon>Oryza</taxon>
    </lineage>
</organism>
<dbReference type="Gramene" id="OB0050G10030.1">
    <property type="protein sequence ID" value="OB0050G10030.1"/>
    <property type="gene ID" value="OB0050G10030"/>
</dbReference>
<name>J3KUF3_ORYBR</name>
<dbReference type="EnsemblPlants" id="OB0050G10030.1">
    <property type="protein sequence ID" value="OB0050G10030.1"/>
    <property type="gene ID" value="OB0050G10030"/>
</dbReference>
<evidence type="ECO:0000313" key="2">
    <source>
        <dbReference type="Proteomes" id="UP000006038"/>
    </source>
</evidence>
<sequence>MVKNIFLVYTTAEHEITINFYLIPNHQWAEQHNSYKNTINNPYSITNKLYHSLFTLSAETGSSVPEEKVHLHIYVIKVPPT</sequence>
<reference evidence="1" key="1">
    <citation type="submission" date="2015-06" db="UniProtKB">
        <authorList>
            <consortium name="EnsemblPlants"/>
        </authorList>
    </citation>
    <scope>IDENTIFICATION</scope>
</reference>
<evidence type="ECO:0000313" key="1">
    <source>
        <dbReference type="EnsemblPlants" id="OB0050G10030.1"/>
    </source>
</evidence>
<proteinExistence type="predicted"/>